<dbReference type="RefSeq" id="WP_062535893.1">
    <property type="nucleotide sequence ID" value="NZ_DF970177.1"/>
</dbReference>
<gene>
    <name evidence="3" type="ORF">MBSD_1032</name>
    <name evidence="4" type="ORF">MBSD_n1088</name>
</gene>
<evidence type="ECO:0000313" key="4">
    <source>
        <dbReference type="EMBL" id="GAP65797.1"/>
    </source>
</evidence>
<protein>
    <submittedName>
        <fullName evidence="3">Capsule synthesis protein CapA</fullName>
    </submittedName>
    <submittedName>
        <fullName evidence="4">Capsule synthesis protein, CapA</fullName>
    </submittedName>
</protein>
<dbReference type="AlphaFoldDB" id="A0A0K8QMY9"/>
<evidence type="ECO:0000313" key="5">
    <source>
        <dbReference type="Proteomes" id="UP000253740"/>
    </source>
</evidence>
<organism evidence="4">
    <name type="scientific">Mizugakiibacter sediminis</name>
    <dbReference type="NCBI Taxonomy" id="1475481"/>
    <lineage>
        <taxon>Bacteria</taxon>
        <taxon>Pseudomonadati</taxon>
        <taxon>Pseudomonadota</taxon>
        <taxon>Gammaproteobacteria</taxon>
        <taxon>Lysobacterales</taxon>
        <taxon>Rhodanobacteraceae</taxon>
        <taxon>Mizugakiibacter</taxon>
    </lineage>
</organism>
<dbReference type="InterPro" id="IPR019079">
    <property type="entry name" value="Capsule_synth_CapA"/>
</dbReference>
<dbReference type="Gene3D" id="3.60.21.10">
    <property type="match status" value="1"/>
</dbReference>
<dbReference type="CDD" id="cd07381">
    <property type="entry name" value="MPP_CapA"/>
    <property type="match status" value="1"/>
</dbReference>
<name>A0A0K8QMY9_9GAMM</name>
<evidence type="ECO:0000256" key="1">
    <source>
        <dbReference type="ARBA" id="ARBA00005662"/>
    </source>
</evidence>
<dbReference type="EMBL" id="DF952378">
    <property type="protein sequence ID" value="GAN44497.1"/>
    <property type="molecule type" value="Genomic_DNA"/>
</dbReference>
<dbReference type="PANTHER" id="PTHR33393:SF13">
    <property type="entry name" value="PGA BIOSYNTHESIS PROTEIN CAPA"/>
    <property type="match status" value="1"/>
</dbReference>
<dbReference type="InterPro" id="IPR052169">
    <property type="entry name" value="CW_Biosynth-Accessory"/>
</dbReference>
<dbReference type="SUPFAM" id="SSF56300">
    <property type="entry name" value="Metallo-dependent phosphatases"/>
    <property type="match status" value="1"/>
</dbReference>
<sequence>MGATVRLLLGGDAMLGRGVDAALRERGTAYPLAPLAPLFAAADLRCVNLECAITPRHARFAGAPKAFYFRADPVAADVLAMVGVDLVSLANNHALDAGPDGLRDTFAALAQRGIRWAGAGVDLASAMAPCIVECQGRRIGVLACCDHQPDFAATAQQPGIHYLDLDRRRDRQTLIARTAALAREVDHAIVSLHWMANWVPTIPPARRRLAHALVDAGARVVWGHSPHHVLGAEWRGGSVVLYSTGDLLDDYALDPHYRNDRQLLYRVELAAQGALALQAFPLQLDCARTRPAGAEAQRWLAARLTETCRPLGSDVLVRDGCFGIAPAGAAAPGV</sequence>
<dbReference type="PANTHER" id="PTHR33393">
    <property type="entry name" value="POLYGLUTAMINE SYNTHESIS ACCESSORY PROTEIN RV0574C-RELATED"/>
    <property type="match status" value="1"/>
</dbReference>
<dbReference type="Proteomes" id="UP000253740">
    <property type="component" value="Unassembled WGS sequence"/>
</dbReference>
<proteinExistence type="inferred from homology"/>
<feature type="domain" description="Capsule synthesis protein CapA" evidence="2">
    <location>
        <begin position="6"/>
        <end position="251"/>
    </location>
</feature>
<dbReference type="SMART" id="SM00854">
    <property type="entry name" value="PGA_cap"/>
    <property type="match status" value="1"/>
</dbReference>
<keyword evidence="5" id="KW-1185">Reference proteome</keyword>
<dbReference type="STRING" id="1475481.GCA_000953855_01108"/>
<accession>A0A0K8QMY9</accession>
<dbReference type="EMBL" id="DF970177">
    <property type="protein sequence ID" value="GAP65797.1"/>
    <property type="molecule type" value="Genomic_DNA"/>
</dbReference>
<reference evidence="4" key="2">
    <citation type="submission" date="2015-08" db="EMBL/GenBank/DDBJ databases">
        <title>Complete DNA Sequence of Pseudomonas syringae pv. actinidiae, the Causal Agent of Kiwifruit Canker Disease.</title>
        <authorList>
            <person name="Rikkerink E.H.A."/>
            <person name="Fineran P.C."/>
        </authorList>
    </citation>
    <scope>NUCLEOTIDE SEQUENCE</scope>
    <source>
        <strain evidence="4">SkMP5</strain>
    </source>
</reference>
<evidence type="ECO:0000313" key="3">
    <source>
        <dbReference type="EMBL" id="GAN44497.1"/>
    </source>
</evidence>
<dbReference type="Pfam" id="PF09587">
    <property type="entry name" value="PGA_cap"/>
    <property type="match status" value="1"/>
</dbReference>
<dbReference type="InterPro" id="IPR029052">
    <property type="entry name" value="Metallo-depent_PP-like"/>
</dbReference>
<reference evidence="3" key="1">
    <citation type="submission" date="2015-03" db="EMBL/GenBank/DDBJ databases">
        <title>Draft genome sequence of Mizugakiibacter sediminis skMP5.</title>
        <authorList>
            <person name="Watanabe T."/>
            <person name="Kojima H."/>
            <person name="Fukui M."/>
        </authorList>
    </citation>
    <scope>NUCLEOTIDE SEQUENCE</scope>
    <source>
        <strain evidence="3">SkMP5</strain>
    </source>
</reference>
<evidence type="ECO:0000259" key="2">
    <source>
        <dbReference type="SMART" id="SM00854"/>
    </source>
</evidence>
<comment type="similarity">
    <text evidence="1">Belongs to the CapA family.</text>
</comment>
<dbReference type="OrthoDB" id="9810718at2"/>
<dbReference type="HOGENOM" id="CLU_038823_2_2_6"/>